<dbReference type="Pfam" id="PF13242">
    <property type="entry name" value="Hydrolase_like"/>
    <property type="match status" value="1"/>
</dbReference>
<sequence>MSFKTLRKMVQQVKPPLRGVVFDLDGTLTVQNLDFRAMHDRCGVPAGEDLLQAVAAMDGAQRHHAENVIEEMEEEGRRTLQLAQGAVELGKWLHWWNVPTAIVTRNTQATVQHLHEKLWCPYNLPKFWPSVAREFVPPKPHPAALEMIAWEWDVALGQGLLMVGDSPSNDIAFGKAAGVSTALVDADRRHFEEQTGADFVVQSLVELPRILWQHFDVNPSAEGPRRRPPIPISAACRAASSGDVPTLQHMELKDLEASDEFGNTPLIWAAESGSVAVVEMLLAAGVDANAKGYAGNSAISRASRHGHEPILRSLLAAKVGIKLDDPNDKLQSPLHFAAFYQHSQAVQLLLDAGASTISIDSKGRTPADFAGDSGHADDHACGIRDMILRVRETHLK</sequence>
<dbReference type="InterPro" id="IPR023214">
    <property type="entry name" value="HAD_sf"/>
</dbReference>
<evidence type="ECO:0000313" key="1">
    <source>
        <dbReference type="EMBL" id="CAK8986618.1"/>
    </source>
</evidence>
<dbReference type="PROSITE" id="PS50088">
    <property type="entry name" value="ANK_REPEAT"/>
    <property type="match status" value="2"/>
</dbReference>
<dbReference type="SFLD" id="SFLDS00003">
    <property type="entry name" value="Haloacid_Dehalogenase"/>
    <property type="match status" value="1"/>
</dbReference>
<evidence type="ECO:0000313" key="2">
    <source>
        <dbReference type="Proteomes" id="UP001642464"/>
    </source>
</evidence>
<accession>A0ABP0HA97</accession>
<proteinExistence type="predicted"/>
<dbReference type="SMART" id="SM00248">
    <property type="entry name" value="ANK"/>
    <property type="match status" value="3"/>
</dbReference>
<organism evidence="1 2">
    <name type="scientific">Durusdinium trenchii</name>
    <dbReference type="NCBI Taxonomy" id="1381693"/>
    <lineage>
        <taxon>Eukaryota</taxon>
        <taxon>Sar</taxon>
        <taxon>Alveolata</taxon>
        <taxon>Dinophyceae</taxon>
        <taxon>Suessiales</taxon>
        <taxon>Symbiodiniaceae</taxon>
        <taxon>Durusdinium</taxon>
    </lineage>
</organism>
<reference evidence="1 2" key="1">
    <citation type="submission" date="2024-02" db="EMBL/GenBank/DDBJ databases">
        <authorList>
            <person name="Chen Y."/>
            <person name="Shah S."/>
            <person name="Dougan E. K."/>
            <person name="Thang M."/>
            <person name="Chan C."/>
        </authorList>
    </citation>
    <scope>NUCLEOTIDE SEQUENCE [LARGE SCALE GENOMIC DNA]</scope>
</reference>
<dbReference type="PROSITE" id="PS50297">
    <property type="entry name" value="ANK_REP_REGION"/>
    <property type="match status" value="2"/>
</dbReference>
<dbReference type="Pfam" id="PF12796">
    <property type="entry name" value="Ank_2"/>
    <property type="match status" value="1"/>
</dbReference>
<dbReference type="PANTHER" id="PTHR43885">
    <property type="entry name" value="HALOACID DEHALOGENASE-LIKE HYDROLASE"/>
    <property type="match status" value="1"/>
</dbReference>
<dbReference type="Proteomes" id="UP001642464">
    <property type="component" value="Unassembled WGS sequence"/>
</dbReference>
<dbReference type="PANTHER" id="PTHR43885:SF1">
    <property type="entry name" value="SUPERFAMILY HYDROLASE, PUTATIVE (AFU_ORTHOLOGUE AFUA_4G13290)-RELATED"/>
    <property type="match status" value="1"/>
</dbReference>
<dbReference type="InterPro" id="IPR002110">
    <property type="entry name" value="Ankyrin_rpt"/>
</dbReference>
<dbReference type="Gene3D" id="3.40.50.1000">
    <property type="entry name" value="HAD superfamily/HAD-like"/>
    <property type="match status" value="1"/>
</dbReference>
<dbReference type="EMBL" id="CAXAMM010000231">
    <property type="protein sequence ID" value="CAK8986618.1"/>
    <property type="molecule type" value="Genomic_DNA"/>
</dbReference>
<dbReference type="InterPro" id="IPR036412">
    <property type="entry name" value="HAD-like_sf"/>
</dbReference>
<dbReference type="SUPFAM" id="SSF48403">
    <property type="entry name" value="Ankyrin repeat"/>
    <property type="match status" value="1"/>
</dbReference>
<protein>
    <submittedName>
        <fullName evidence="1">Haloacid dehalogenase-like hydrolase domain-containing protein At2g33255</fullName>
    </submittedName>
</protein>
<name>A0ABP0HA97_9DINO</name>
<dbReference type="SFLD" id="SFLDG01129">
    <property type="entry name" value="C1.5:_HAD__Beta-PGM__Phosphata"/>
    <property type="match status" value="1"/>
</dbReference>
<comment type="caution">
    <text evidence="1">The sequence shown here is derived from an EMBL/GenBank/DDBJ whole genome shotgun (WGS) entry which is preliminary data.</text>
</comment>
<dbReference type="InterPro" id="IPR036770">
    <property type="entry name" value="Ankyrin_rpt-contain_sf"/>
</dbReference>
<dbReference type="Gene3D" id="1.10.260.80">
    <property type="match status" value="1"/>
</dbReference>
<dbReference type="Gene3D" id="1.25.40.20">
    <property type="entry name" value="Ankyrin repeat-containing domain"/>
    <property type="match status" value="1"/>
</dbReference>
<gene>
    <name evidence="1" type="ORF">SCF082_LOCUS630</name>
</gene>
<dbReference type="Pfam" id="PF00023">
    <property type="entry name" value="Ank"/>
    <property type="match status" value="1"/>
</dbReference>
<keyword evidence="2" id="KW-1185">Reference proteome</keyword>
<dbReference type="SUPFAM" id="SSF56784">
    <property type="entry name" value="HAD-like"/>
    <property type="match status" value="1"/>
</dbReference>